<dbReference type="InterPro" id="IPR029063">
    <property type="entry name" value="SAM-dependent_MTases_sf"/>
</dbReference>
<dbReference type="SUPFAM" id="SSF53335">
    <property type="entry name" value="S-adenosyl-L-methionine-dependent methyltransferases"/>
    <property type="match status" value="1"/>
</dbReference>
<dbReference type="EMBL" id="ACZM01000007">
    <property type="protein sequence ID" value="EHG21483.1"/>
    <property type="molecule type" value="Genomic_DNA"/>
</dbReference>
<dbReference type="RefSeq" id="WP_006692350.1">
    <property type="nucleotide sequence ID" value="NZ_JH376798.1"/>
</dbReference>
<dbReference type="Pfam" id="PF01555">
    <property type="entry name" value="N6_N4_Mtase"/>
    <property type="match status" value="1"/>
</dbReference>
<dbReference type="GO" id="GO:0008170">
    <property type="term" value="F:N-methyltransferase activity"/>
    <property type="evidence" value="ECO:0007669"/>
    <property type="project" value="InterPro"/>
</dbReference>
<dbReference type="GO" id="GO:0032259">
    <property type="term" value="P:methylation"/>
    <property type="evidence" value="ECO:0007669"/>
    <property type="project" value="UniProtKB-KW"/>
</dbReference>
<organism evidence="5 6">
    <name type="scientific">Selenomonas infelix ATCC 43532</name>
    <dbReference type="NCBI Taxonomy" id="679201"/>
    <lineage>
        <taxon>Bacteria</taxon>
        <taxon>Bacillati</taxon>
        <taxon>Bacillota</taxon>
        <taxon>Negativicutes</taxon>
        <taxon>Selenomonadales</taxon>
        <taxon>Selenomonadaceae</taxon>
        <taxon>Selenomonas</taxon>
    </lineage>
</organism>
<proteinExistence type="predicted"/>
<name>G5GNE6_9FIRM</name>
<keyword evidence="3" id="KW-0680">Restriction system</keyword>
<dbReference type="HOGENOM" id="CLU_095657_0_0_9"/>
<evidence type="ECO:0000256" key="3">
    <source>
        <dbReference type="ARBA" id="ARBA00022747"/>
    </source>
</evidence>
<evidence type="ECO:0000259" key="4">
    <source>
        <dbReference type="Pfam" id="PF01555"/>
    </source>
</evidence>
<dbReference type="STRING" id="679201.HMPREF9334_00900"/>
<feature type="domain" description="DNA methylase N-4/N-6" evidence="4">
    <location>
        <begin position="27"/>
        <end position="91"/>
    </location>
</feature>
<keyword evidence="2" id="KW-0808">Transferase</keyword>
<keyword evidence="1" id="KW-0489">Methyltransferase</keyword>
<dbReference type="PATRIC" id="fig|679201.3.peg.909"/>
<sequence>MRPNGERNETTEPFWGFFDKTMGTAESAKKELGELIENHGFETVKPVEIIKRLCFHATDKDALILDFFSGSATTAHAVMQLNAEDGGSRKFIMVQLPEATDEKSEANRAGYWNICEIGKERIRRAGAKIAAVAGEEAAGLDLGFRCLRLDTSNMTDVYYAPDAVTQDGLFAQVDNVKEDRTPEDLLVQTMLDLGILLSEPIAVEEIAGRRVFNVADGFLLACFDRDVTDETVTAIAKRKPYYAVFRDASMADDSALTNFDQLFAAYSPATVQRVL</sequence>
<dbReference type="InterPro" id="IPR002941">
    <property type="entry name" value="DNA_methylase_N4/N6"/>
</dbReference>
<dbReference type="AlphaFoldDB" id="G5GNE6"/>
<dbReference type="GO" id="GO:0003677">
    <property type="term" value="F:DNA binding"/>
    <property type="evidence" value="ECO:0007669"/>
    <property type="project" value="InterPro"/>
</dbReference>
<evidence type="ECO:0000256" key="1">
    <source>
        <dbReference type="ARBA" id="ARBA00022603"/>
    </source>
</evidence>
<dbReference type="Gene3D" id="3.40.50.150">
    <property type="entry name" value="Vaccinia Virus protein VP39"/>
    <property type="match status" value="1"/>
</dbReference>
<dbReference type="Proteomes" id="UP000004129">
    <property type="component" value="Unassembled WGS sequence"/>
</dbReference>
<protein>
    <recommendedName>
        <fullName evidence="4">DNA methylase N-4/N-6 domain-containing protein</fullName>
    </recommendedName>
</protein>
<dbReference type="eggNOG" id="COG2189">
    <property type="taxonomic scope" value="Bacteria"/>
</dbReference>
<evidence type="ECO:0000256" key="2">
    <source>
        <dbReference type="ARBA" id="ARBA00022679"/>
    </source>
</evidence>
<keyword evidence="6" id="KW-1185">Reference proteome</keyword>
<dbReference type="GO" id="GO:0009307">
    <property type="term" value="P:DNA restriction-modification system"/>
    <property type="evidence" value="ECO:0007669"/>
    <property type="project" value="UniProtKB-KW"/>
</dbReference>
<evidence type="ECO:0000313" key="5">
    <source>
        <dbReference type="EMBL" id="EHG21483.1"/>
    </source>
</evidence>
<evidence type="ECO:0000313" key="6">
    <source>
        <dbReference type="Proteomes" id="UP000004129"/>
    </source>
</evidence>
<reference evidence="5 6" key="1">
    <citation type="submission" date="2011-08" db="EMBL/GenBank/DDBJ databases">
        <title>The Genome Sequence of Selenomonas infelix ATCC 43532.</title>
        <authorList>
            <consortium name="The Broad Institute Genome Sequencing Platform"/>
            <person name="Earl A."/>
            <person name="Ward D."/>
            <person name="Feldgarden M."/>
            <person name="Gevers D."/>
            <person name="Izard J."/>
            <person name="Blanton J.M."/>
            <person name="Baranova O.V."/>
            <person name="Dewhirst F.E."/>
            <person name="Young S.K."/>
            <person name="Zeng Q."/>
            <person name="Gargeya S."/>
            <person name="Fitzgerald M."/>
            <person name="Haas B."/>
            <person name="Abouelleil A."/>
            <person name="Alvarado L."/>
            <person name="Arachchi H.M."/>
            <person name="Berlin A."/>
            <person name="Brown A."/>
            <person name="Chapman S.B."/>
            <person name="Chen Z."/>
            <person name="Dunbar C."/>
            <person name="Freedman E."/>
            <person name="Gearin G."/>
            <person name="Gellesch M."/>
            <person name="Goldberg J."/>
            <person name="Griggs A."/>
            <person name="Gujja S."/>
            <person name="Heiman D."/>
            <person name="Howarth C."/>
            <person name="Larson L."/>
            <person name="Lui A."/>
            <person name="MacDonald P.J.P."/>
            <person name="Montmayeur A."/>
            <person name="Murphy C."/>
            <person name="Neiman D."/>
            <person name="Pearson M."/>
            <person name="Priest M."/>
            <person name="Roberts A."/>
            <person name="Saif S."/>
            <person name="Shea T."/>
            <person name="Shenoy N."/>
            <person name="Sisk P."/>
            <person name="Stolte C."/>
            <person name="Sykes S."/>
            <person name="Wortman J."/>
            <person name="Nusbaum C."/>
            <person name="Birren B."/>
        </authorList>
    </citation>
    <scope>NUCLEOTIDE SEQUENCE [LARGE SCALE GENOMIC DNA]</scope>
    <source>
        <strain evidence="5 6">ATCC 43532</strain>
    </source>
</reference>
<gene>
    <name evidence="5" type="ORF">HMPREF9334_00900</name>
</gene>
<comment type="caution">
    <text evidence="5">The sequence shown here is derived from an EMBL/GenBank/DDBJ whole genome shotgun (WGS) entry which is preliminary data.</text>
</comment>
<accession>G5GNE6</accession>